<protein>
    <submittedName>
        <fullName evidence="3">PepSY domain-containing protein</fullName>
    </submittedName>
</protein>
<keyword evidence="1" id="KW-1133">Transmembrane helix</keyword>
<comment type="caution">
    <text evidence="3">The sequence shown here is derived from an EMBL/GenBank/DDBJ whole genome shotgun (WGS) entry which is preliminary data.</text>
</comment>
<dbReference type="Pfam" id="PF03413">
    <property type="entry name" value="PepSY"/>
    <property type="match status" value="1"/>
</dbReference>
<evidence type="ECO:0000259" key="2">
    <source>
        <dbReference type="Pfam" id="PF03413"/>
    </source>
</evidence>
<dbReference type="AlphaFoldDB" id="A0A9D1G4E4"/>
<accession>A0A9D1G4E4</accession>
<reference evidence="3" key="1">
    <citation type="submission" date="2020-10" db="EMBL/GenBank/DDBJ databases">
        <authorList>
            <person name="Gilroy R."/>
        </authorList>
    </citation>
    <scope>NUCLEOTIDE SEQUENCE</scope>
    <source>
        <strain evidence="3">ChiHecec3B27-6122</strain>
    </source>
</reference>
<proteinExistence type="predicted"/>
<dbReference type="EMBL" id="DVJS01000127">
    <property type="protein sequence ID" value="HIS97340.1"/>
    <property type="molecule type" value="Genomic_DNA"/>
</dbReference>
<evidence type="ECO:0000313" key="4">
    <source>
        <dbReference type="Proteomes" id="UP000886876"/>
    </source>
</evidence>
<keyword evidence="1" id="KW-0472">Membrane</keyword>
<evidence type="ECO:0000313" key="3">
    <source>
        <dbReference type="EMBL" id="HIS97340.1"/>
    </source>
</evidence>
<reference evidence="3" key="2">
    <citation type="journal article" date="2021" name="PeerJ">
        <title>Extensive microbial diversity within the chicken gut microbiome revealed by metagenomics and culture.</title>
        <authorList>
            <person name="Gilroy R."/>
            <person name="Ravi A."/>
            <person name="Getino M."/>
            <person name="Pursley I."/>
            <person name="Horton D.L."/>
            <person name="Alikhan N.F."/>
            <person name="Baker D."/>
            <person name="Gharbi K."/>
            <person name="Hall N."/>
            <person name="Watson M."/>
            <person name="Adriaenssens E.M."/>
            <person name="Foster-Nyarko E."/>
            <person name="Jarju S."/>
            <person name="Secka A."/>
            <person name="Antonio M."/>
            <person name="Oren A."/>
            <person name="Chaudhuri R.R."/>
            <person name="La Ragione R."/>
            <person name="Hildebrand F."/>
            <person name="Pallen M.J."/>
        </authorList>
    </citation>
    <scope>NUCLEOTIDE SEQUENCE</scope>
    <source>
        <strain evidence="3">ChiHecec3B27-6122</strain>
    </source>
</reference>
<feature type="domain" description="PepSY" evidence="2">
    <location>
        <begin position="34"/>
        <end position="95"/>
    </location>
</feature>
<sequence length="102" mass="11546">MKKKITITIVIILVLLLIAGAAVWYFVFHNSDRIGRDAATEAALSDAGFTRQQVRAIDCDYENDDGFRYYDVTFIYDTTEYEYAVDAVTGEILNVKTESAFD</sequence>
<dbReference type="InterPro" id="IPR025711">
    <property type="entry name" value="PepSY"/>
</dbReference>
<gene>
    <name evidence="3" type="ORF">IAD42_05130</name>
</gene>
<feature type="transmembrane region" description="Helical" evidence="1">
    <location>
        <begin position="7"/>
        <end position="27"/>
    </location>
</feature>
<name>A0A9D1G4E4_9FIRM</name>
<organism evidence="3 4">
    <name type="scientific">Candidatus Scatomorpha pullistercoris</name>
    <dbReference type="NCBI Taxonomy" id="2840929"/>
    <lineage>
        <taxon>Bacteria</taxon>
        <taxon>Bacillati</taxon>
        <taxon>Bacillota</taxon>
        <taxon>Clostridia</taxon>
        <taxon>Eubacteriales</taxon>
        <taxon>Candidatus Scatomorpha</taxon>
    </lineage>
</organism>
<dbReference type="Gene3D" id="3.10.450.40">
    <property type="match status" value="1"/>
</dbReference>
<evidence type="ECO:0000256" key="1">
    <source>
        <dbReference type="SAM" id="Phobius"/>
    </source>
</evidence>
<dbReference type="Proteomes" id="UP000886876">
    <property type="component" value="Unassembled WGS sequence"/>
</dbReference>
<keyword evidence="1" id="KW-0812">Transmembrane</keyword>